<dbReference type="Pfam" id="PF08450">
    <property type="entry name" value="SGL"/>
    <property type="match status" value="1"/>
</dbReference>
<evidence type="ECO:0000313" key="2">
    <source>
        <dbReference type="EMBL" id="KAL1591967.1"/>
    </source>
</evidence>
<comment type="caution">
    <text evidence="2">The sequence shown here is derived from an EMBL/GenBank/DDBJ whole genome shotgun (WGS) entry which is preliminary data.</text>
</comment>
<dbReference type="Gene3D" id="2.120.10.30">
    <property type="entry name" value="TolB, C-terminal domain"/>
    <property type="match status" value="1"/>
</dbReference>
<dbReference type="InterPro" id="IPR011042">
    <property type="entry name" value="6-blade_b-propeller_TolB-like"/>
</dbReference>
<dbReference type="EMBL" id="JAKJXO020000022">
    <property type="protein sequence ID" value="KAL1591967.1"/>
    <property type="molecule type" value="Genomic_DNA"/>
</dbReference>
<dbReference type="InterPro" id="IPR052988">
    <property type="entry name" value="Oryzine_lactonohydrolase"/>
</dbReference>
<accession>A0ABR3QII9</accession>
<sequence length="158" mass="17015">MDTRVVADGFGKPNGICFSPDEQTVYITDTDFVRGDGNTDARRARTIYGFYIIQRHNAPFLTNRRVFAYSDTGVPDGIKCDTVGNVYSGCGDGLSVWSPGGSLIGKVLIPGGVANFCFGRPGEIFLLNETKFWVLKVAQHVKGALLEGMGIDADGKGE</sequence>
<protein>
    <recommendedName>
        <fullName evidence="1">SMP-30/Gluconolactonase/LRE-like region domain-containing protein</fullName>
    </recommendedName>
</protein>
<proteinExistence type="predicted"/>
<dbReference type="PANTHER" id="PTHR47064">
    <property type="entry name" value="PUTATIVE (AFU_ORTHOLOGUE AFUA_1G08990)-RELATED"/>
    <property type="match status" value="1"/>
</dbReference>
<name>A0ABR3QII9_9PLEO</name>
<dbReference type="Proteomes" id="UP001521785">
    <property type="component" value="Unassembled WGS sequence"/>
</dbReference>
<evidence type="ECO:0000259" key="1">
    <source>
        <dbReference type="Pfam" id="PF08450"/>
    </source>
</evidence>
<gene>
    <name evidence="2" type="ORF">SLS60_011559</name>
</gene>
<organism evidence="2 3">
    <name type="scientific">Paraconiothyrium brasiliense</name>
    <dbReference type="NCBI Taxonomy" id="300254"/>
    <lineage>
        <taxon>Eukaryota</taxon>
        <taxon>Fungi</taxon>
        <taxon>Dikarya</taxon>
        <taxon>Ascomycota</taxon>
        <taxon>Pezizomycotina</taxon>
        <taxon>Dothideomycetes</taxon>
        <taxon>Pleosporomycetidae</taxon>
        <taxon>Pleosporales</taxon>
        <taxon>Massarineae</taxon>
        <taxon>Didymosphaeriaceae</taxon>
        <taxon>Paraconiothyrium</taxon>
    </lineage>
</organism>
<evidence type="ECO:0000313" key="3">
    <source>
        <dbReference type="Proteomes" id="UP001521785"/>
    </source>
</evidence>
<feature type="domain" description="SMP-30/Gluconolactonase/LRE-like region" evidence="1">
    <location>
        <begin position="4"/>
        <end position="121"/>
    </location>
</feature>
<keyword evidence="3" id="KW-1185">Reference proteome</keyword>
<dbReference type="PANTHER" id="PTHR47064:SF2">
    <property type="entry name" value="SMP-30_GLUCONOLACTONASE_LRE-LIKE REGION DOMAIN-CONTAINING PROTEIN-RELATED"/>
    <property type="match status" value="1"/>
</dbReference>
<reference evidence="2 3" key="1">
    <citation type="submission" date="2024-02" db="EMBL/GenBank/DDBJ databases">
        <title>De novo assembly and annotation of 12 fungi associated with fruit tree decline syndrome in Ontario, Canada.</title>
        <authorList>
            <person name="Sulman M."/>
            <person name="Ellouze W."/>
            <person name="Ilyukhin E."/>
        </authorList>
    </citation>
    <scope>NUCLEOTIDE SEQUENCE [LARGE SCALE GENOMIC DNA]</scope>
    <source>
        <strain evidence="2 3">M42-189</strain>
    </source>
</reference>
<dbReference type="InterPro" id="IPR013658">
    <property type="entry name" value="SGL"/>
</dbReference>
<dbReference type="SUPFAM" id="SSF63829">
    <property type="entry name" value="Calcium-dependent phosphotriesterase"/>
    <property type="match status" value="1"/>
</dbReference>